<dbReference type="InterPro" id="IPR011110">
    <property type="entry name" value="Reg_prop"/>
</dbReference>
<keyword evidence="2" id="KW-0418">Kinase</keyword>
<keyword evidence="7" id="KW-1185">Reference proteome</keyword>
<dbReference type="SUPFAM" id="SSF63829">
    <property type="entry name" value="Calcium-dependent phosphotriesterase"/>
    <property type="match status" value="2"/>
</dbReference>
<dbReference type="InterPro" id="IPR015943">
    <property type="entry name" value="WD40/YVTN_repeat-like_dom_sf"/>
</dbReference>
<dbReference type="AlphaFoldDB" id="A0A1I3J5L8"/>
<dbReference type="InterPro" id="IPR011712">
    <property type="entry name" value="Sig_transdc_His_kin_sub3_dim/P"/>
</dbReference>
<dbReference type="InterPro" id="IPR050482">
    <property type="entry name" value="Sensor_HK_TwoCompSys"/>
</dbReference>
<dbReference type="InterPro" id="IPR005467">
    <property type="entry name" value="His_kinase_dom"/>
</dbReference>
<dbReference type="InterPro" id="IPR003594">
    <property type="entry name" value="HATPase_dom"/>
</dbReference>
<dbReference type="PANTHER" id="PTHR24421:SF62">
    <property type="entry name" value="SENSORY TRANSDUCTION HISTIDINE KINASE"/>
    <property type="match status" value="1"/>
</dbReference>
<sequence length="1012" mass="111335">MERLKAHVPRWSVRAVILCLLLLFAVGTRQAHALDARRALTQAFLRKWQAPQGLPQATVLSITQTPDNQLWLGTRAGLYQFDGIRFQPGPVIEGIALEDVWIHDLAADGEGNLWLATNGSGLIRYREGVSQSVGYDGDSAALWKVMLDRSGNLWIGSETGLVRRSKEGQLTRMDESVGFTVTNVHGLCETKDGSIWVGGAGNTLLKWNGERFEPRVLINLPPTTQVTAVVADPSGTIWAGSHHGLVKLVGVEEQRLTRGNGLADDSIECLTISHEGNLWVGTRDGVSRIQGDEIESFRTRDGLSQSTALAIYEDHEGSIWVGTKHGLNQFVDRRTMPLTINEGLPSDDTGPIVQDDAGTIWIGTLGAGLARFDGRRCSLAFDQNSGLPSGMILSLSSGGDGNLWIGTDQGLSRLQADRITKTYGADEGLPAETVLSLCRDRQGTLWIGTSKGLARFQDGMIVPADHGNPVLQKPILSLMADGSAGVIAASETGVCRCTTLAVELLVQQDHRFQNVDAMLRTADGRLWLGTRDRGLLMLDQDGRVSQFTVKQGLYDDEIFGLVAETEDRLWLACSRGIFHVSRAEVLACAAGTIPRIKSNPFTPSEALRTVECQRGVQLPVYQVDDGKIWFATNQGVLIVNPAQMTRKFPPPQVIVEEMQVNGKNADLKSSLRLPPGLTNVTFRYTAATYAIPQRVGFRYMLEGFDKDWIDAGQRREAFYTNLPPNSYRFRVCAANPTMEWSEAAEPVNFIVPPYFYETTWFIALSAACLVLAAWGAYRLRMMQLRSQFLAVMAERLRIARELHDTLIQGFSGVTMQMQALANRLTANKEQQTLREVIADAGFCLREARRTVAGLRNTHGKATRLSAAITEAAQQNTHGHDLQLTLRIVDIPDLLPNEVEYNLLRIAQEAITNTVKHSGARHLEVSLQVSGRRLYLSIVDDGRGFQTDGAEVRSPGHYGLIGMRERALQIHGQLQVQSSPGRGTTVRIEIPLGKFPQHGTEWPLEVAAKDTLS</sequence>
<dbReference type="Proteomes" id="UP000199518">
    <property type="component" value="Unassembled WGS sequence"/>
</dbReference>
<dbReference type="Pfam" id="PF07730">
    <property type="entry name" value="HisKA_3"/>
    <property type="match status" value="1"/>
</dbReference>
<evidence type="ECO:0000256" key="2">
    <source>
        <dbReference type="ARBA" id="ARBA00022777"/>
    </source>
</evidence>
<organism evidence="6 7">
    <name type="scientific">Planctomicrobium piriforme</name>
    <dbReference type="NCBI Taxonomy" id="1576369"/>
    <lineage>
        <taxon>Bacteria</taxon>
        <taxon>Pseudomonadati</taxon>
        <taxon>Planctomycetota</taxon>
        <taxon>Planctomycetia</taxon>
        <taxon>Planctomycetales</taxon>
        <taxon>Planctomycetaceae</taxon>
        <taxon>Planctomicrobium</taxon>
    </lineage>
</organism>
<proteinExistence type="predicted"/>
<keyword evidence="3" id="KW-0902">Two-component regulatory system</keyword>
<evidence type="ECO:0000259" key="5">
    <source>
        <dbReference type="PROSITE" id="PS50109"/>
    </source>
</evidence>
<name>A0A1I3J5L8_9PLAN</name>
<dbReference type="CDD" id="cd16917">
    <property type="entry name" value="HATPase_UhpB-NarQ-NarX-like"/>
    <property type="match status" value="1"/>
</dbReference>
<dbReference type="GO" id="GO:0016020">
    <property type="term" value="C:membrane"/>
    <property type="evidence" value="ECO:0007669"/>
    <property type="project" value="InterPro"/>
</dbReference>
<dbReference type="PROSITE" id="PS50109">
    <property type="entry name" value="HIS_KIN"/>
    <property type="match status" value="1"/>
</dbReference>
<protein>
    <submittedName>
        <fullName evidence="6">Two component regulator propeller</fullName>
    </submittedName>
</protein>
<dbReference type="Gene3D" id="1.20.5.1930">
    <property type="match status" value="1"/>
</dbReference>
<dbReference type="RefSeq" id="WP_175517478.1">
    <property type="nucleotide sequence ID" value="NZ_FOQD01000010.1"/>
</dbReference>
<dbReference type="Pfam" id="PF02518">
    <property type="entry name" value="HATPase_c"/>
    <property type="match status" value="1"/>
</dbReference>
<dbReference type="InterPro" id="IPR013783">
    <property type="entry name" value="Ig-like_fold"/>
</dbReference>
<feature type="domain" description="Histidine kinase" evidence="5">
    <location>
        <begin position="902"/>
        <end position="993"/>
    </location>
</feature>
<dbReference type="EMBL" id="FOQD01000010">
    <property type="protein sequence ID" value="SFI55631.1"/>
    <property type="molecule type" value="Genomic_DNA"/>
</dbReference>
<dbReference type="GO" id="GO:0046983">
    <property type="term" value="F:protein dimerization activity"/>
    <property type="evidence" value="ECO:0007669"/>
    <property type="project" value="InterPro"/>
</dbReference>
<keyword evidence="4" id="KW-0812">Transmembrane</keyword>
<dbReference type="STRING" id="1576369.SAMN05421753_11070"/>
<dbReference type="PANTHER" id="PTHR24421">
    <property type="entry name" value="NITRATE/NITRITE SENSOR PROTEIN NARX-RELATED"/>
    <property type="match status" value="1"/>
</dbReference>
<evidence type="ECO:0000313" key="7">
    <source>
        <dbReference type="Proteomes" id="UP000199518"/>
    </source>
</evidence>
<dbReference type="InterPro" id="IPR036890">
    <property type="entry name" value="HATPase_C_sf"/>
</dbReference>
<dbReference type="Pfam" id="PF07494">
    <property type="entry name" value="Reg_prop"/>
    <property type="match status" value="5"/>
</dbReference>
<evidence type="ECO:0000313" key="6">
    <source>
        <dbReference type="EMBL" id="SFI55631.1"/>
    </source>
</evidence>
<reference evidence="7" key="1">
    <citation type="submission" date="2016-10" db="EMBL/GenBank/DDBJ databases">
        <authorList>
            <person name="Varghese N."/>
            <person name="Submissions S."/>
        </authorList>
    </citation>
    <scope>NUCLEOTIDE SEQUENCE [LARGE SCALE GENOMIC DNA]</scope>
    <source>
        <strain evidence="7">DSM 26348</strain>
    </source>
</reference>
<dbReference type="GO" id="GO:0000155">
    <property type="term" value="F:phosphorelay sensor kinase activity"/>
    <property type="evidence" value="ECO:0007669"/>
    <property type="project" value="InterPro"/>
</dbReference>
<dbReference type="Gene3D" id="2.130.10.10">
    <property type="entry name" value="YVTN repeat-like/Quinoprotein amine dehydrogenase"/>
    <property type="match status" value="2"/>
</dbReference>
<evidence type="ECO:0000256" key="4">
    <source>
        <dbReference type="SAM" id="Phobius"/>
    </source>
</evidence>
<evidence type="ECO:0000256" key="1">
    <source>
        <dbReference type="ARBA" id="ARBA00022679"/>
    </source>
</evidence>
<keyword evidence="4" id="KW-0472">Membrane</keyword>
<feature type="transmembrane region" description="Helical" evidence="4">
    <location>
        <begin position="758"/>
        <end position="777"/>
    </location>
</feature>
<dbReference type="Gene3D" id="2.60.40.10">
    <property type="entry name" value="Immunoglobulins"/>
    <property type="match status" value="1"/>
</dbReference>
<dbReference type="InterPro" id="IPR011123">
    <property type="entry name" value="Y_Y_Y"/>
</dbReference>
<evidence type="ECO:0000256" key="3">
    <source>
        <dbReference type="ARBA" id="ARBA00023012"/>
    </source>
</evidence>
<gene>
    <name evidence="6" type="ORF">SAMN05421753_11070</name>
</gene>
<keyword evidence="4" id="KW-1133">Transmembrane helix</keyword>
<dbReference type="Pfam" id="PF07495">
    <property type="entry name" value="Y_Y_Y"/>
    <property type="match status" value="1"/>
</dbReference>
<dbReference type="SUPFAM" id="SSF55874">
    <property type="entry name" value="ATPase domain of HSP90 chaperone/DNA topoisomerase II/histidine kinase"/>
    <property type="match status" value="1"/>
</dbReference>
<accession>A0A1I3J5L8</accession>
<dbReference type="Gene3D" id="3.30.565.10">
    <property type="entry name" value="Histidine kinase-like ATPase, C-terminal domain"/>
    <property type="match status" value="1"/>
</dbReference>
<keyword evidence="1" id="KW-0808">Transferase</keyword>
<dbReference type="SMART" id="SM00387">
    <property type="entry name" value="HATPase_c"/>
    <property type="match status" value="1"/>
</dbReference>